<dbReference type="Gene3D" id="6.10.140.1330">
    <property type="match status" value="1"/>
</dbReference>
<dbReference type="OrthoDB" id="196264at2759"/>
<feature type="transmembrane region" description="Helical" evidence="11">
    <location>
        <begin position="437"/>
        <end position="455"/>
    </location>
</feature>
<feature type="compositionally biased region" description="Low complexity" evidence="10">
    <location>
        <begin position="926"/>
        <end position="937"/>
    </location>
</feature>
<feature type="transmembrane region" description="Helical" evidence="11">
    <location>
        <begin position="393"/>
        <end position="416"/>
    </location>
</feature>
<evidence type="ECO:0000256" key="12">
    <source>
        <dbReference type="SAM" id="SignalP"/>
    </source>
</evidence>
<feature type="region of interest" description="Disordered" evidence="10">
    <location>
        <begin position="695"/>
        <end position="718"/>
    </location>
</feature>
<keyword evidence="8 9" id="KW-0739">Sodium transport</keyword>
<proteinExistence type="evidence at transcript level"/>
<keyword evidence="12" id="KW-0732">Signal</keyword>
<dbReference type="GO" id="GO:0051453">
    <property type="term" value="P:regulation of intracellular pH"/>
    <property type="evidence" value="ECO:0007669"/>
    <property type="project" value="TreeGrafter"/>
</dbReference>
<feature type="compositionally biased region" description="Polar residues" evidence="10">
    <location>
        <begin position="705"/>
        <end position="718"/>
    </location>
</feature>
<dbReference type="GO" id="GO:0015386">
    <property type="term" value="F:potassium:proton antiporter activity"/>
    <property type="evidence" value="ECO:0007669"/>
    <property type="project" value="TreeGrafter"/>
</dbReference>
<keyword evidence="3 9" id="KW-0812">Transmembrane</keyword>
<feature type="transmembrane region" description="Helical" evidence="11">
    <location>
        <begin position="136"/>
        <end position="157"/>
    </location>
</feature>
<dbReference type="GO" id="GO:0098719">
    <property type="term" value="P:sodium ion import across plasma membrane"/>
    <property type="evidence" value="ECO:0007669"/>
    <property type="project" value="TreeGrafter"/>
</dbReference>
<evidence type="ECO:0000256" key="11">
    <source>
        <dbReference type="SAM" id="Phobius"/>
    </source>
</evidence>
<dbReference type="GO" id="GO:0015385">
    <property type="term" value="F:sodium:proton antiporter activity"/>
    <property type="evidence" value="ECO:0007669"/>
    <property type="project" value="InterPro"/>
</dbReference>
<feature type="transmembrane region" description="Helical" evidence="11">
    <location>
        <begin position="360"/>
        <end position="381"/>
    </location>
</feature>
<dbReference type="PANTHER" id="PTHR10110">
    <property type="entry name" value="SODIUM/HYDROGEN EXCHANGER"/>
    <property type="match status" value="1"/>
</dbReference>
<feature type="transmembrane region" description="Helical" evidence="11">
    <location>
        <begin position="276"/>
        <end position="300"/>
    </location>
</feature>
<comment type="similarity">
    <text evidence="9">Belongs to the monovalent cation:proton antiporter 1 (CPA1) transporter (TC 2.A.36) family.</text>
</comment>
<dbReference type="PRINTS" id="PR01084">
    <property type="entry name" value="NAHEXCHNGR"/>
</dbReference>
<evidence type="ECO:0000256" key="1">
    <source>
        <dbReference type="ARBA" id="ARBA00004141"/>
    </source>
</evidence>
<feature type="compositionally biased region" description="Basic and acidic residues" evidence="10">
    <location>
        <begin position="903"/>
        <end position="916"/>
    </location>
</feature>
<feature type="transmembrane region" description="Helical" evidence="11">
    <location>
        <begin position="203"/>
        <end position="225"/>
    </location>
</feature>
<keyword evidence="9" id="KW-0050">Antiport</keyword>
<dbReference type="InterPro" id="IPR006153">
    <property type="entry name" value="Cation/H_exchanger_TM"/>
</dbReference>
<feature type="transmembrane region" description="Helical" evidence="11">
    <location>
        <begin position="461"/>
        <end position="484"/>
    </location>
</feature>
<reference evidence="14" key="1">
    <citation type="submission" date="2016-01" db="EMBL/GenBank/DDBJ databases">
        <title>Na+/H+-exchanger in swimming crab (Portunus trituberculatus): molecular cloning, characterization, and mRNA expression under salinity stress.</title>
        <authorList>
            <person name="Ma J."/>
            <person name="Lv J."/>
            <person name="Liu P."/>
            <person name="Gao B."/>
            <person name="Li J."/>
        </authorList>
    </citation>
    <scope>NUCLEOTIDE SEQUENCE</scope>
</reference>
<evidence type="ECO:0000256" key="3">
    <source>
        <dbReference type="ARBA" id="ARBA00022692"/>
    </source>
</evidence>
<evidence type="ECO:0000256" key="9">
    <source>
        <dbReference type="RuleBase" id="RU003722"/>
    </source>
</evidence>
<dbReference type="GO" id="GO:0005886">
    <property type="term" value="C:plasma membrane"/>
    <property type="evidence" value="ECO:0007669"/>
    <property type="project" value="TreeGrafter"/>
</dbReference>
<accession>A0A1B1SHQ3</accession>
<dbReference type="NCBIfam" id="TIGR00840">
    <property type="entry name" value="b_cpa1"/>
    <property type="match status" value="1"/>
</dbReference>
<dbReference type="InterPro" id="IPR018422">
    <property type="entry name" value="Cation/H_exchanger_CPA1"/>
</dbReference>
<dbReference type="Gene3D" id="6.10.250.1040">
    <property type="match status" value="1"/>
</dbReference>
<evidence type="ECO:0000256" key="4">
    <source>
        <dbReference type="ARBA" id="ARBA00022989"/>
    </source>
</evidence>
<keyword evidence="6 9" id="KW-0406">Ion transport</keyword>
<evidence type="ECO:0000256" key="6">
    <source>
        <dbReference type="ARBA" id="ARBA00023065"/>
    </source>
</evidence>
<dbReference type="AlphaFoldDB" id="A0A1B1SHQ3"/>
<keyword evidence="5" id="KW-0915">Sodium</keyword>
<sequence length="986" mass="110879">MKTRVLLLLCAVWCCGGLAAVVTASTPTREHHTGTTTLEPRNETVGRVRGDEAAVRSEGEGGHGIERYPVAVIDFERVQNPFIIGLWIFLACLGKIGFHMTPKISHVFPESCMLIVLGVVIGVLLIYTQAATVSPLTADVFFLYLLPPIILDAGYFMPNRLFFDNLFTILVFAVVGTIWNALTIGITMYAISLTGLFGVNIPMLHMFLFSSLISAVDPVAVLAVFEEIQVEEVLYILVFGESLLNDGVTVVLYHLFEGFSELGEENIMAVDIASGVASFLLVALGGTAIGIIWGFLTAFVTRLTREVRVIEPIFVFVMSYLAYLNAEIFHLSGILSITFCGITMKNYVEQNISTKSHTTIKYAMKMLASSSETVIFMFLGVSTIQSTHDWNTWFVILTILFCSVYRIFGVVIFSAVCNRFRVKKIGFVDKFVMSYGGLRGAVAFALVITINIDHIPLQPMFLTATIAMVYFTVFVQGITIKPLVQLLGVKKSEKRQLTMNERLHERVMDYLMSGIEDVLGKQGHLLIRNKFKRFNNKYLTPFLVRDKNVIEPKLLETYSNIKMHEAMEQMHNSYNSPQNIESFSNLLRNAASHPHVQRNNQGEWNLDVAELDYNPTLRDINDAKFHHLLSNDYRPVKKSRGSTYKRHAVKDDDMQTQSDIGHHNMYLHTRQFVENDKRLHKKAKKMGLVAVRKERGVSPHHVPTSPLSQGSGDQEFASQGENGVVKTPQDHRAAYQQNGSAIKLKQDYIARVIQDNPAFVNDDGTPMFPGQQTITEKRRQSTKGPTMAEIALPWKRYYQDGEPQDPRRLQRALSIVNSEEDGSQPTLAEAVLPWKRPEDEEVCQTPVKQNEFPAWASNKEYVNYYSPSNTFLGKLGRHDSYPNIREIFERRNSSSSIKSRRGSLKEHPMPLRERSASRGSIDVPCTSTGATNTTTTTHDPSIPHLVRQRTSTDCSLLNTTIVEEDRRPDTVVDINPSGTEAEQTHM</sequence>
<evidence type="ECO:0000256" key="10">
    <source>
        <dbReference type="SAM" id="MobiDB-lite"/>
    </source>
</evidence>
<protein>
    <recommendedName>
        <fullName evidence="9">Sodium/hydrogen exchanger</fullName>
    </recommendedName>
</protein>
<evidence type="ECO:0000313" key="14">
    <source>
        <dbReference type="EMBL" id="ANV19765.1"/>
    </source>
</evidence>
<keyword evidence="7 11" id="KW-0472">Membrane</keyword>
<feature type="transmembrane region" description="Helical" evidence="11">
    <location>
        <begin position="169"/>
        <end position="191"/>
    </location>
</feature>
<keyword evidence="2 9" id="KW-0813">Transport</keyword>
<feature type="chain" id="PRO_5008529512" description="Sodium/hydrogen exchanger" evidence="12">
    <location>
        <begin position="20"/>
        <end position="986"/>
    </location>
</feature>
<dbReference type="Pfam" id="PF00999">
    <property type="entry name" value="Na_H_Exchanger"/>
    <property type="match status" value="1"/>
</dbReference>
<dbReference type="InterPro" id="IPR004709">
    <property type="entry name" value="NaH_exchanger"/>
</dbReference>
<feature type="transmembrane region" description="Helical" evidence="11">
    <location>
        <begin position="329"/>
        <end position="348"/>
    </location>
</feature>
<evidence type="ECO:0000256" key="8">
    <source>
        <dbReference type="ARBA" id="ARBA00023201"/>
    </source>
</evidence>
<feature type="domain" description="Cation/H+ exchanger transmembrane" evidence="13">
    <location>
        <begin position="89"/>
        <end position="485"/>
    </location>
</feature>
<evidence type="ECO:0000256" key="7">
    <source>
        <dbReference type="ARBA" id="ARBA00023136"/>
    </source>
</evidence>
<dbReference type="PANTHER" id="PTHR10110:SF98">
    <property type="entry name" value="SODIUM_HYDROGEN EXCHANGER"/>
    <property type="match status" value="1"/>
</dbReference>
<comment type="subcellular location">
    <subcellularLocation>
        <location evidence="1">Membrane</location>
        <topology evidence="1">Multi-pass membrane protein</topology>
    </subcellularLocation>
</comment>
<dbReference type="EMBL" id="KU519329">
    <property type="protein sequence ID" value="ANV19765.1"/>
    <property type="molecule type" value="mRNA"/>
</dbReference>
<feature type="transmembrane region" description="Helical" evidence="11">
    <location>
        <begin position="112"/>
        <end position="130"/>
    </location>
</feature>
<feature type="signal peptide" evidence="12">
    <location>
        <begin position="1"/>
        <end position="19"/>
    </location>
</feature>
<organism evidence="14">
    <name type="scientific">Portunus trituberculatus</name>
    <name type="common">Swimming crab</name>
    <name type="synonym">Neptunus trituberculatus</name>
    <dbReference type="NCBI Taxonomy" id="210409"/>
    <lineage>
        <taxon>Eukaryota</taxon>
        <taxon>Metazoa</taxon>
        <taxon>Ecdysozoa</taxon>
        <taxon>Arthropoda</taxon>
        <taxon>Crustacea</taxon>
        <taxon>Multicrustacea</taxon>
        <taxon>Malacostraca</taxon>
        <taxon>Eumalacostraca</taxon>
        <taxon>Eucarida</taxon>
        <taxon>Decapoda</taxon>
        <taxon>Pleocyemata</taxon>
        <taxon>Brachyura</taxon>
        <taxon>Eubrachyura</taxon>
        <taxon>Portunoidea</taxon>
        <taxon>Portunidae</taxon>
        <taxon>Portuninae</taxon>
        <taxon>Portunus</taxon>
    </lineage>
</organism>
<feature type="transmembrane region" description="Helical" evidence="11">
    <location>
        <begin position="82"/>
        <end position="100"/>
    </location>
</feature>
<name>A0A1B1SHQ3_PORTR</name>
<evidence type="ECO:0000256" key="5">
    <source>
        <dbReference type="ARBA" id="ARBA00023053"/>
    </source>
</evidence>
<evidence type="ECO:0000259" key="13">
    <source>
        <dbReference type="Pfam" id="PF00999"/>
    </source>
</evidence>
<feature type="region of interest" description="Disordered" evidence="10">
    <location>
        <begin position="892"/>
        <end position="942"/>
    </location>
</feature>
<keyword evidence="4 11" id="KW-1133">Transmembrane helix</keyword>
<evidence type="ECO:0000256" key="2">
    <source>
        <dbReference type="ARBA" id="ARBA00022448"/>
    </source>
</evidence>